<dbReference type="KEGG" id="apro:F751_0459"/>
<keyword evidence="2" id="KW-1185">Reference proteome</keyword>
<gene>
    <name evidence="1" type="ORF">F751_0459</name>
</gene>
<protein>
    <submittedName>
        <fullName evidence="1">Uncharacterized protein</fullName>
    </submittedName>
</protein>
<evidence type="ECO:0000313" key="2">
    <source>
        <dbReference type="Proteomes" id="UP000028924"/>
    </source>
</evidence>
<proteinExistence type="predicted"/>
<evidence type="ECO:0000313" key="1">
    <source>
        <dbReference type="EMBL" id="KFM22663.1"/>
    </source>
</evidence>
<dbReference type="RefSeq" id="XP_011395519.1">
    <property type="nucleotide sequence ID" value="XM_011397217.1"/>
</dbReference>
<dbReference type="AlphaFoldDB" id="A0A087SAA9"/>
<name>A0A087SAA9_AUXPR</name>
<reference evidence="1 2" key="1">
    <citation type="journal article" date="2014" name="BMC Genomics">
        <title>Oil accumulation mechanisms of the oleaginous microalga Chlorella protothecoides revealed through its genome, transcriptomes, and proteomes.</title>
        <authorList>
            <person name="Gao C."/>
            <person name="Wang Y."/>
            <person name="Shen Y."/>
            <person name="Yan D."/>
            <person name="He X."/>
            <person name="Dai J."/>
            <person name="Wu Q."/>
        </authorList>
    </citation>
    <scope>NUCLEOTIDE SEQUENCE [LARGE SCALE GENOMIC DNA]</scope>
    <source>
        <strain evidence="1 2">0710</strain>
    </source>
</reference>
<sequence>MMPVPRGRSANQSMTFLALAADLHGSDPKGKCVETHYVGWRRIAWAHTPSLSSRRAAWEPLRSSATRRCL</sequence>
<dbReference type="Proteomes" id="UP000028924">
    <property type="component" value="Unassembled WGS sequence"/>
</dbReference>
<accession>A0A087SAA9</accession>
<organism evidence="1 2">
    <name type="scientific">Auxenochlorella protothecoides</name>
    <name type="common">Green microalga</name>
    <name type="synonym">Chlorella protothecoides</name>
    <dbReference type="NCBI Taxonomy" id="3075"/>
    <lineage>
        <taxon>Eukaryota</taxon>
        <taxon>Viridiplantae</taxon>
        <taxon>Chlorophyta</taxon>
        <taxon>core chlorophytes</taxon>
        <taxon>Trebouxiophyceae</taxon>
        <taxon>Chlorellales</taxon>
        <taxon>Chlorellaceae</taxon>
        <taxon>Auxenochlorella</taxon>
    </lineage>
</organism>
<dbReference type="GeneID" id="23611850"/>
<dbReference type="EMBL" id="KL662079">
    <property type="protein sequence ID" value="KFM22663.1"/>
    <property type="molecule type" value="Genomic_DNA"/>
</dbReference>